<comment type="caution">
    <text evidence="1">The sequence shown here is derived from an EMBL/GenBank/DDBJ whole genome shotgun (WGS) entry which is preliminary data.</text>
</comment>
<protein>
    <submittedName>
        <fullName evidence="1">Uncharacterized protein</fullName>
    </submittedName>
</protein>
<keyword evidence="2" id="KW-1185">Reference proteome</keyword>
<organism evidence="1 2">
    <name type="scientific">Rhizopogon vesiculosus</name>
    <dbReference type="NCBI Taxonomy" id="180088"/>
    <lineage>
        <taxon>Eukaryota</taxon>
        <taxon>Fungi</taxon>
        <taxon>Dikarya</taxon>
        <taxon>Basidiomycota</taxon>
        <taxon>Agaricomycotina</taxon>
        <taxon>Agaricomycetes</taxon>
        <taxon>Agaricomycetidae</taxon>
        <taxon>Boletales</taxon>
        <taxon>Suillineae</taxon>
        <taxon>Rhizopogonaceae</taxon>
        <taxon>Rhizopogon</taxon>
    </lineage>
</organism>
<proteinExistence type="predicted"/>
<dbReference type="EMBL" id="LVVM01000293">
    <property type="protein sequence ID" value="OJA21057.1"/>
    <property type="molecule type" value="Genomic_DNA"/>
</dbReference>
<evidence type="ECO:0000313" key="1">
    <source>
        <dbReference type="EMBL" id="OJA21057.1"/>
    </source>
</evidence>
<dbReference type="Proteomes" id="UP000183567">
    <property type="component" value="Unassembled WGS sequence"/>
</dbReference>
<name>A0A1J8R5Y6_9AGAM</name>
<gene>
    <name evidence="1" type="ORF">AZE42_09355</name>
</gene>
<sequence length="46" mass="5205">MTERTGENFSNNILAKSRKRDDSTLFARVREVATHRATIPGVSKSR</sequence>
<reference evidence="1 2" key="1">
    <citation type="submission" date="2016-03" db="EMBL/GenBank/DDBJ databases">
        <title>Comparative genomics of the ectomycorrhizal sister species Rhizopogon vinicolor and Rhizopogon vesiculosus (Basidiomycota: Boletales) reveals a divergence of the mating type B locus.</title>
        <authorList>
            <person name="Mujic A.B."/>
            <person name="Kuo A."/>
            <person name="Tritt A."/>
            <person name="Lipzen A."/>
            <person name="Chen C."/>
            <person name="Johnson J."/>
            <person name="Sharma A."/>
            <person name="Barry K."/>
            <person name="Grigoriev I.V."/>
            <person name="Spatafora J.W."/>
        </authorList>
    </citation>
    <scope>NUCLEOTIDE SEQUENCE [LARGE SCALE GENOMIC DNA]</scope>
    <source>
        <strain evidence="1 2">AM-OR11-056</strain>
    </source>
</reference>
<evidence type="ECO:0000313" key="2">
    <source>
        <dbReference type="Proteomes" id="UP000183567"/>
    </source>
</evidence>
<dbReference type="AlphaFoldDB" id="A0A1J8R5Y6"/>
<accession>A0A1J8R5Y6</accession>